<organism evidence="1 2">
    <name type="scientific">Paramuricea clavata</name>
    <name type="common">Red gorgonian</name>
    <name type="synonym">Violescent sea-whip</name>
    <dbReference type="NCBI Taxonomy" id="317549"/>
    <lineage>
        <taxon>Eukaryota</taxon>
        <taxon>Metazoa</taxon>
        <taxon>Cnidaria</taxon>
        <taxon>Anthozoa</taxon>
        <taxon>Octocorallia</taxon>
        <taxon>Malacalcyonacea</taxon>
        <taxon>Plexauridae</taxon>
        <taxon>Paramuricea</taxon>
    </lineage>
</organism>
<dbReference type="AlphaFoldDB" id="A0A7D9ERL7"/>
<evidence type="ECO:0000313" key="1">
    <source>
        <dbReference type="EMBL" id="CAB4013620.1"/>
    </source>
</evidence>
<comment type="caution">
    <text evidence="1">The sequence shown here is derived from an EMBL/GenBank/DDBJ whole genome shotgun (WGS) entry which is preliminary data.</text>
</comment>
<evidence type="ECO:0000313" key="2">
    <source>
        <dbReference type="Proteomes" id="UP001152795"/>
    </source>
</evidence>
<dbReference type="Proteomes" id="UP001152795">
    <property type="component" value="Unassembled WGS sequence"/>
</dbReference>
<accession>A0A7D9ERL7</accession>
<keyword evidence="2" id="KW-1185">Reference proteome</keyword>
<sequence length="67" mass="7854">METVRSIVMSVVFVWMSNFVEITNVVKVLHMMNVAFIWSTRCPICRESFAHKLERRPLPNSRTRSGK</sequence>
<proteinExistence type="predicted"/>
<reference evidence="1" key="1">
    <citation type="submission" date="2020-04" db="EMBL/GenBank/DDBJ databases">
        <authorList>
            <person name="Alioto T."/>
            <person name="Alioto T."/>
            <person name="Gomez Garrido J."/>
        </authorList>
    </citation>
    <scope>NUCLEOTIDE SEQUENCE</scope>
    <source>
        <strain evidence="1">A484AB</strain>
    </source>
</reference>
<name>A0A7D9ERL7_PARCT</name>
<protein>
    <submittedName>
        <fullName evidence="1">Uncharacterized protein</fullName>
    </submittedName>
</protein>
<gene>
    <name evidence="1" type="ORF">PACLA_8A019217</name>
</gene>
<dbReference type="EMBL" id="CACRXK020007951">
    <property type="protein sequence ID" value="CAB4013620.1"/>
    <property type="molecule type" value="Genomic_DNA"/>
</dbReference>